<dbReference type="EMBL" id="JAYMYQ010000004">
    <property type="protein sequence ID" value="KAK7338071.1"/>
    <property type="molecule type" value="Genomic_DNA"/>
</dbReference>
<gene>
    <name evidence="2" type="ORF">VNO77_18668</name>
</gene>
<dbReference type="AlphaFoldDB" id="A0AAN9LLC3"/>
<organism evidence="2 3">
    <name type="scientific">Canavalia gladiata</name>
    <name type="common">Sword bean</name>
    <name type="synonym">Dolichos gladiatus</name>
    <dbReference type="NCBI Taxonomy" id="3824"/>
    <lineage>
        <taxon>Eukaryota</taxon>
        <taxon>Viridiplantae</taxon>
        <taxon>Streptophyta</taxon>
        <taxon>Embryophyta</taxon>
        <taxon>Tracheophyta</taxon>
        <taxon>Spermatophyta</taxon>
        <taxon>Magnoliopsida</taxon>
        <taxon>eudicotyledons</taxon>
        <taxon>Gunneridae</taxon>
        <taxon>Pentapetalae</taxon>
        <taxon>rosids</taxon>
        <taxon>fabids</taxon>
        <taxon>Fabales</taxon>
        <taxon>Fabaceae</taxon>
        <taxon>Papilionoideae</taxon>
        <taxon>50 kb inversion clade</taxon>
        <taxon>NPAAA clade</taxon>
        <taxon>indigoferoid/millettioid clade</taxon>
        <taxon>Phaseoleae</taxon>
        <taxon>Canavalia</taxon>
    </lineage>
</organism>
<reference evidence="2 3" key="1">
    <citation type="submission" date="2024-01" db="EMBL/GenBank/DDBJ databases">
        <title>The genomes of 5 underutilized Papilionoideae crops provide insights into root nodulation and disease resistanc.</title>
        <authorList>
            <person name="Jiang F."/>
        </authorList>
    </citation>
    <scope>NUCLEOTIDE SEQUENCE [LARGE SCALE GENOMIC DNA]</scope>
    <source>
        <strain evidence="2">LVBAO_FW01</strain>
        <tissue evidence="2">Leaves</tissue>
    </source>
</reference>
<evidence type="ECO:0000256" key="1">
    <source>
        <dbReference type="SAM" id="MobiDB-lite"/>
    </source>
</evidence>
<dbReference type="Proteomes" id="UP001367508">
    <property type="component" value="Unassembled WGS sequence"/>
</dbReference>
<proteinExistence type="predicted"/>
<name>A0AAN9LLC3_CANGL</name>
<comment type="caution">
    <text evidence="2">The sequence shown here is derived from an EMBL/GenBank/DDBJ whole genome shotgun (WGS) entry which is preliminary data.</text>
</comment>
<sequence length="73" mass="8774">MSYERAGLEMQHVVERKEGQPPLSLSMKRRWRRRRLLMGDLSSRTWRLPMLKSRKDDSVLNEDGWRLLRGSFS</sequence>
<evidence type="ECO:0000313" key="3">
    <source>
        <dbReference type="Proteomes" id="UP001367508"/>
    </source>
</evidence>
<protein>
    <submittedName>
        <fullName evidence="2">Uncharacterized protein</fullName>
    </submittedName>
</protein>
<keyword evidence="3" id="KW-1185">Reference proteome</keyword>
<accession>A0AAN9LLC3</accession>
<feature type="region of interest" description="Disordered" evidence="1">
    <location>
        <begin position="1"/>
        <end position="21"/>
    </location>
</feature>
<evidence type="ECO:0000313" key="2">
    <source>
        <dbReference type="EMBL" id="KAK7338071.1"/>
    </source>
</evidence>